<feature type="domain" description="Nudix hydrolase" evidence="4">
    <location>
        <begin position="7"/>
        <end position="161"/>
    </location>
</feature>
<evidence type="ECO:0000256" key="2">
    <source>
        <dbReference type="ARBA" id="ARBA00022801"/>
    </source>
</evidence>
<keyword evidence="6" id="KW-1185">Reference proteome</keyword>
<dbReference type="InterPro" id="IPR020476">
    <property type="entry name" value="Nudix_hydrolase"/>
</dbReference>
<comment type="caution">
    <text evidence="5">The sequence shown here is derived from an EMBL/GenBank/DDBJ whole genome shotgun (WGS) entry which is preliminary data.</text>
</comment>
<dbReference type="InterPro" id="IPR015797">
    <property type="entry name" value="NUDIX_hydrolase-like_dom_sf"/>
</dbReference>
<dbReference type="PROSITE" id="PS51462">
    <property type="entry name" value="NUDIX"/>
    <property type="match status" value="2"/>
</dbReference>
<dbReference type="InterPro" id="IPR020084">
    <property type="entry name" value="NUDIX_hydrolase_CS"/>
</dbReference>
<dbReference type="Gene3D" id="3.90.79.10">
    <property type="entry name" value="Nucleoside Triphosphate Pyrophosphohydrolase"/>
    <property type="match status" value="2"/>
</dbReference>
<dbReference type="Pfam" id="PF00293">
    <property type="entry name" value="NUDIX"/>
    <property type="match status" value="2"/>
</dbReference>
<dbReference type="AlphaFoldDB" id="A0A2T8F696"/>
<gene>
    <name evidence="5" type="ORF">DDE18_18995</name>
</gene>
<evidence type="ECO:0000256" key="1">
    <source>
        <dbReference type="ARBA" id="ARBA00005582"/>
    </source>
</evidence>
<reference evidence="5 6" key="1">
    <citation type="submission" date="2018-04" db="EMBL/GenBank/DDBJ databases">
        <title>Genome of Nocardioides gansuensis WSJ-1.</title>
        <authorList>
            <person name="Wu S."/>
            <person name="Wang G."/>
        </authorList>
    </citation>
    <scope>NUCLEOTIDE SEQUENCE [LARGE SCALE GENOMIC DNA]</scope>
    <source>
        <strain evidence="5 6">WSJ-1</strain>
    </source>
</reference>
<evidence type="ECO:0000259" key="4">
    <source>
        <dbReference type="PROSITE" id="PS51462"/>
    </source>
</evidence>
<evidence type="ECO:0000256" key="3">
    <source>
        <dbReference type="RuleBase" id="RU003476"/>
    </source>
</evidence>
<name>A0A2T8F696_9ACTN</name>
<organism evidence="5 6">
    <name type="scientific">Nocardioides gansuensis</name>
    <dbReference type="NCBI Taxonomy" id="2138300"/>
    <lineage>
        <taxon>Bacteria</taxon>
        <taxon>Bacillati</taxon>
        <taxon>Actinomycetota</taxon>
        <taxon>Actinomycetes</taxon>
        <taxon>Propionibacteriales</taxon>
        <taxon>Nocardioidaceae</taxon>
        <taxon>Nocardioides</taxon>
    </lineage>
</organism>
<dbReference type="PRINTS" id="PR00502">
    <property type="entry name" value="NUDIXFAMILY"/>
</dbReference>
<evidence type="ECO:0000313" key="6">
    <source>
        <dbReference type="Proteomes" id="UP000246018"/>
    </source>
</evidence>
<dbReference type="Proteomes" id="UP000246018">
    <property type="component" value="Unassembled WGS sequence"/>
</dbReference>
<feature type="domain" description="Nudix hydrolase" evidence="4">
    <location>
        <begin position="156"/>
        <end position="298"/>
    </location>
</feature>
<dbReference type="PANTHER" id="PTHR43736:SF2">
    <property type="entry name" value="MUTT_NUDIX FAMILY PROTEIN"/>
    <property type="match status" value="1"/>
</dbReference>
<dbReference type="PANTHER" id="PTHR43736">
    <property type="entry name" value="ADP-RIBOSE PYROPHOSPHATASE"/>
    <property type="match status" value="1"/>
</dbReference>
<proteinExistence type="inferred from homology"/>
<protein>
    <submittedName>
        <fullName evidence="5">NUDIX hydrolase</fullName>
    </submittedName>
</protein>
<keyword evidence="2 3" id="KW-0378">Hydrolase</keyword>
<dbReference type="InterPro" id="IPR000086">
    <property type="entry name" value="NUDIX_hydrolase_dom"/>
</dbReference>
<sequence>MATLPKRQRIAAYAVIIRVLGDRQEILLSRLAPRISPTEQWTLPGGGLDHGEDPRDAVLREIEEETGLIAEVSATARVYSAHLRRARRGGRTADWHALRIVYDGWVPADAPAPRVVEVDGSTVDAAWHALADVESGRVPVVPLVREALADHKPFRMQRVAAYAVVRRGGDVLLTRLSEKAAFPGLWTLPGGGIDHGERPTVALAREVEEECGVACEVGDLLDVHDTHFSGTAPSGRVEDYHGVHLIFAASVAGEAEPRVVEVGGTTDAVAWVPVSDIESGAFEVLDVVRHALGLDGHLPAAATGDGGIHE</sequence>
<dbReference type="OrthoDB" id="9804442at2"/>
<dbReference type="CDD" id="cd02883">
    <property type="entry name" value="NUDIX_Hydrolase"/>
    <property type="match status" value="2"/>
</dbReference>
<evidence type="ECO:0000313" key="5">
    <source>
        <dbReference type="EMBL" id="PVG81235.1"/>
    </source>
</evidence>
<comment type="similarity">
    <text evidence="1 3">Belongs to the Nudix hydrolase family.</text>
</comment>
<dbReference type="GO" id="GO:0016787">
    <property type="term" value="F:hydrolase activity"/>
    <property type="evidence" value="ECO:0007669"/>
    <property type="project" value="UniProtKB-KW"/>
</dbReference>
<dbReference type="SUPFAM" id="SSF55811">
    <property type="entry name" value="Nudix"/>
    <property type="match status" value="2"/>
</dbReference>
<dbReference type="RefSeq" id="WP_116573852.1">
    <property type="nucleotide sequence ID" value="NZ_QDGZ01000009.1"/>
</dbReference>
<dbReference type="EMBL" id="QDGZ01000009">
    <property type="protein sequence ID" value="PVG81235.1"/>
    <property type="molecule type" value="Genomic_DNA"/>
</dbReference>
<dbReference type="PROSITE" id="PS00893">
    <property type="entry name" value="NUDIX_BOX"/>
    <property type="match status" value="2"/>
</dbReference>
<accession>A0A2T8F696</accession>